<feature type="non-terminal residue" evidence="2">
    <location>
        <position position="1"/>
    </location>
</feature>
<evidence type="ECO:0000313" key="2">
    <source>
        <dbReference type="EMBL" id="CAI9562053.1"/>
    </source>
</evidence>
<dbReference type="Proteomes" id="UP001162483">
    <property type="component" value="Unassembled WGS sequence"/>
</dbReference>
<protein>
    <submittedName>
        <fullName evidence="2">Uncharacterized protein</fullName>
    </submittedName>
</protein>
<dbReference type="EMBL" id="CATNWA010011620">
    <property type="protein sequence ID" value="CAI9562053.1"/>
    <property type="molecule type" value="Genomic_DNA"/>
</dbReference>
<accession>A0ABN9CRI4</accession>
<organism evidence="2 3">
    <name type="scientific">Staurois parvus</name>
    <dbReference type="NCBI Taxonomy" id="386267"/>
    <lineage>
        <taxon>Eukaryota</taxon>
        <taxon>Metazoa</taxon>
        <taxon>Chordata</taxon>
        <taxon>Craniata</taxon>
        <taxon>Vertebrata</taxon>
        <taxon>Euteleostomi</taxon>
        <taxon>Amphibia</taxon>
        <taxon>Batrachia</taxon>
        <taxon>Anura</taxon>
        <taxon>Neobatrachia</taxon>
        <taxon>Ranoidea</taxon>
        <taxon>Ranidae</taxon>
        <taxon>Staurois</taxon>
    </lineage>
</organism>
<proteinExistence type="predicted"/>
<gene>
    <name evidence="2" type="ORF">SPARVUS_LOCUS5548456</name>
</gene>
<keyword evidence="3" id="KW-1185">Reference proteome</keyword>
<evidence type="ECO:0000313" key="3">
    <source>
        <dbReference type="Proteomes" id="UP001162483"/>
    </source>
</evidence>
<evidence type="ECO:0000256" key="1">
    <source>
        <dbReference type="SAM" id="MobiDB-lite"/>
    </source>
</evidence>
<sequence length="65" mass="6999">TPPLCKRKGWSPASDSQKGDILMSRSGSGSETSCYSSCKAYLKPAGWVHQRVTLGMTQAHLRCGV</sequence>
<reference evidence="2" key="1">
    <citation type="submission" date="2023-05" db="EMBL/GenBank/DDBJ databases">
        <authorList>
            <person name="Stuckert A."/>
        </authorList>
    </citation>
    <scope>NUCLEOTIDE SEQUENCE</scope>
</reference>
<comment type="caution">
    <text evidence="2">The sequence shown here is derived from an EMBL/GenBank/DDBJ whole genome shotgun (WGS) entry which is preliminary data.</text>
</comment>
<feature type="region of interest" description="Disordered" evidence="1">
    <location>
        <begin position="1"/>
        <end position="30"/>
    </location>
</feature>
<name>A0ABN9CRI4_9NEOB</name>